<dbReference type="SUPFAM" id="SSF55811">
    <property type="entry name" value="Nudix"/>
    <property type="match status" value="1"/>
</dbReference>
<dbReference type="AlphaFoldDB" id="A0A096BA78"/>
<dbReference type="InterPro" id="IPR036390">
    <property type="entry name" value="WH_DNA-bd_sf"/>
</dbReference>
<dbReference type="RefSeq" id="WP_036559782.1">
    <property type="nucleotide sequence ID" value="NZ_JRNI01000030.1"/>
</dbReference>
<dbReference type="Pfam" id="PF21906">
    <property type="entry name" value="WHD_NrtR"/>
    <property type="match status" value="1"/>
</dbReference>
<dbReference type="PIRSF" id="PIRSF019423">
    <property type="entry name" value="NMN_biosyn"/>
    <property type="match status" value="1"/>
</dbReference>
<feature type="domain" description="NrtR DNA-binding winged helix" evidence="1">
    <location>
        <begin position="236"/>
        <end position="296"/>
    </location>
</feature>
<dbReference type="InterPro" id="IPR054105">
    <property type="entry name" value="WHD_NrtR"/>
</dbReference>
<keyword evidence="3" id="KW-1185">Reference proteome</keyword>
<accession>A0A096BA78</accession>
<evidence type="ECO:0000313" key="3">
    <source>
        <dbReference type="Proteomes" id="UP000029629"/>
    </source>
</evidence>
<gene>
    <name evidence="2" type="ORF">HMPREF2130_07895</name>
</gene>
<dbReference type="InterPro" id="IPR011213">
    <property type="entry name" value="NMN_biosyn"/>
</dbReference>
<reference evidence="2 3" key="1">
    <citation type="submission" date="2014-07" db="EMBL/GenBank/DDBJ databases">
        <authorList>
            <person name="McCorrison J."/>
            <person name="Sanka R."/>
            <person name="Torralba M."/>
            <person name="Gillis M."/>
            <person name="Haft D.H."/>
            <person name="Methe B."/>
            <person name="Sutton G."/>
            <person name="Nelson K.E."/>
        </authorList>
    </citation>
    <scope>NUCLEOTIDE SEQUENCE [LARGE SCALE GENOMIC DNA]</scope>
    <source>
        <strain evidence="2 3">DNF00040</strain>
    </source>
</reference>
<evidence type="ECO:0000313" key="2">
    <source>
        <dbReference type="EMBL" id="KGF30104.1"/>
    </source>
</evidence>
<proteinExistence type="predicted"/>
<organism evidence="2 3">
    <name type="scientific">Oligella urethralis DNF00040</name>
    <dbReference type="NCBI Taxonomy" id="1401065"/>
    <lineage>
        <taxon>Bacteria</taxon>
        <taxon>Pseudomonadati</taxon>
        <taxon>Pseudomonadota</taxon>
        <taxon>Betaproteobacteria</taxon>
        <taxon>Burkholderiales</taxon>
        <taxon>Alcaligenaceae</taxon>
        <taxon>Oligella</taxon>
    </lineage>
</organism>
<protein>
    <submittedName>
        <fullName evidence="2">Membrane protein</fullName>
    </submittedName>
</protein>
<dbReference type="OrthoDB" id="5417595at2"/>
<comment type="caution">
    <text evidence="2">The sequence shown here is derived from an EMBL/GenBank/DDBJ whole genome shotgun (WGS) entry which is preliminary data.</text>
</comment>
<dbReference type="InterPro" id="IPR036388">
    <property type="entry name" value="WH-like_DNA-bd_sf"/>
</dbReference>
<dbReference type="eggNOG" id="COG4111">
    <property type="taxonomic scope" value="Bacteria"/>
</dbReference>
<dbReference type="Proteomes" id="UP000029629">
    <property type="component" value="Unassembled WGS sequence"/>
</dbReference>
<name>A0A096BA78_9BURK</name>
<dbReference type="Gene3D" id="1.10.10.10">
    <property type="entry name" value="Winged helix-like DNA-binding domain superfamily/Winged helix DNA-binding domain"/>
    <property type="match status" value="1"/>
</dbReference>
<evidence type="ECO:0000259" key="1">
    <source>
        <dbReference type="Pfam" id="PF21906"/>
    </source>
</evidence>
<dbReference type="EMBL" id="JRNI01000030">
    <property type="protein sequence ID" value="KGF30104.1"/>
    <property type="molecule type" value="Genomic_DNA"/>
</dbReference>
<dbReference type="InterPro" id="IPR015797">
    <property type="entry name" value="NUDIX_hydrolase-like_dom_sf"/>
</dbReference>
<dbReference type="SUPFAM" id="SSF46785">
    <property type="entry name" value="Winged helix' DNA-binding domain"/>
    <property type="match status" value="1"/>
</dbReference>
<sequence length="315" mass="36146">MESGTDFSTANTPEGVAEVVAVLVAVTELSARVLTVDSGCALPYGPFTPVHRSLQSGVRAWVQEQTRQPMGYVEQLYTFVDTTRSRASGHPVIYISYLGLVREAAESLLQSQAKWLDWYLYFPWEDHRQGRPTMIDELFIPRFQTWIEAATDEQSRQQRQARVAMCWGLNGNAWLDEQVLSRYELMYEVGLIPESPYREQSLAAASVGRFMKHDHRRVLATAISRLRAKIKYRPVIFELMPREFTLLQLQECIETLAGMELHKQNFRRLIQHQELLEATGQSIVLGRGRPAQRYRFKDTVLLESILSGNKLPLSR</sequence>